<dbReference type="Gene3D" id="1.10.760.10">
    <property type="entry name" value="Cytochrome c-like domain"/>
    <property type="match status" value="1"/>
</dbReference>
<dbReference type="SUPFAM" id="SSF52058">
    <property type="entry name" value="L domain-like"/>
    <property type="match status" value="2"/>
</dbReference>
<keyword evidence="10" id="KW-0732">Signal</keyword>
<feature type="domain" description="Protein kinase" evidence="23">
    <location>
        <begin position="517"/>
        <end position="785"/>
    </location>
</feature>
<keyword evidence="17 22" id="KW-0472">Membrane</keyword>
<dbReference type="SUPFAM" id="SSF56112">
    <property type="entry name" value="Protein kinase-like (PK-like)"/>
    <property type="match status" value="1"/>
</dbReference>
<dbReference type="Gene3D" id="3.30.200.20">
    <property type="entry name" value="Phosphorylase Kinase, domain 1"/>
    <property type="match status" value="1"/>
</dbReference>
<dbReference type="InterPro" id="IPR003591">
    <property type="entry name" value="Leu-rich_rpt_typical-subtyp"/>
</dbReference>
<dbReference type="InterPro" id="IPR036909">
    <property type="entry name" value="Cyt_c-like_dom_sf"/>
</dbReference>
<dbReference type="SMART" id="SM00369">
    <property type="entry name" value="LRR_TYP"/>
    <property type="match status" value="6"/>
</dbReference>
<keyword evidence="11" id="KW-0677">Repeat</keyword>
<evidence type="ECO:0000256" key="2">
    <source>
        <dbReference type="ARBA" id="ARBA00012513"/>
    </source>
</evidence>
<dbReference type="GO" id="GO:0005524">
    <property type="term" value="F:ATP binding"/>
    <property type="evidence" value="ECO:0007669"/>
    <property type="project" value="UniProtKB-UniRule"/>
</dbReference>
<keyword evidence="16 20" id="KW-0408">Iron</keyword>
<dbReference type="Gene3D" id="3.80.10.10">
    <property type="entry name" value="Ribonuclease Inhibitor"/>
    <property type="match status" value="2"/>
</dbReference>
<evidence type="ECO:0000313" key="25">
    <source>
        <dbReference type="EMBL" id="VVB07970.1"/>
    </source>
</evidence>
<dbReference type="InterPro" id="IPR011009">
    <property type="entry name" value="Kinase-like_dom_sf"/>
</dbReference>
<evidence type="ECO:0000256" key="19">
    <source>
        <dbReference type="ARBA" id="ARBA00023180"/>
    </source>
</evidence>
<protein>
    <recommendedName>
        <fullName evidence="2">non-specific serine/threonine protein kinase</fullName>
        <ecNumber evidence="2">2.7.11.1</ecNumber>
    </recommendedName>
</protein>
<dbReference type="PANTHER" id="PTHR27008">
    <property type="entry name" value="OS04G0122200 PROTEIN"/>
    <property type="match status" value="1"/>
</dbReference>
<dbReference type="SUPFAM" id="SSF46626">
    <property type="entry name" value="Cytochrome c"/>
    <property type="match status" value="1"/>
</dbReference>
<dbReference type="PROSITE" id="PS51007">
    <property type="entry name" value="CYTC"/>
    <property type="match status" value="1"/>
</dbReference>
<evidence type="ECO:0000256" key="20">
    <source>
        <dbReference type="PROSITE-ProRule" id="PRU00433"/>
    </source>
</evidence>
<dbReference type="InterPro" id="IPR017441">
    <property type="entry name" value="Protein_kinase_ATP_BS"/>
</dbReference>
<keyword evidence="6 20" id="KW-0349">Heme</keyword>
<comment type="subcellular location">
    <subcellularLocation>
        <location evidence="1">Cell membrane</location>
        <topology evidence="1">Single-pass type I membrane protein</topology>
    </subcellularLocation>
</comment>
<keyword evidence="14 21" id="KW-0067">ATP-binding</keyword>
<organism evidence="25 26">
    <name type="scientific">Arabis nemorensis</name>
    <dbReference type="NCBI Taxonomy" id="586526"/>
    <lineage>
        <taxon>Eukaryota</taxon>
        <taxon>Viridiplantae</taxon>
        <taxon>Streptophyta</taxon>
        <taxon>Embryophyta</taxon>
        <taxon>Tracheophyta</taxon>
        <taxon>Spermatophyta</taxon>
        <taxon>Magnoliopsida</taxon>
        <taxon>eudicotyledons</taxon>
        <taxon>Gunneridae</taxon>
        <taxon>Pentapetalae</taxon>
        <taxon>rosids</taxon>
        <taxon>malvids</taxon>
        <taxon>Brassicales</taxon>
        <taxon>Brassicaceae</taxon>
        <taxon>Arabideae</taxon>
        <taxon>Arabis</taxon>
    </lineage>
</organism>
<accession>A0A565C2W3</accession>
<evidence type="ECO:0000256" key="18">
    <source>
        <dbReference type="ARBA" id="ARBA00023170"/>
    </source>
</evidence>
<evidence type="ECO:0000256" key="15">
    <source>
        <dbReference type="ARBA" id="ARBA00022989"/>
    </source>
</evidence>
<keyword evidence="5" id="KW-0433">Leucine-rich repeat</keyword>
<dbReference type="GO" id="GO:0020037">
    <property type="term" value="F:heme binding"/>
    <property type="evidence" value="ECO:0007669"/>
    <property type="project" value="InterPro"/>
</dbReference>
<dbReference type="EMBL" id="CABITT030000006">
    <property type="protein sequence ID" value="VVB07970.1"/>
    <property type="molecule type" value="Genomic_DNA"/>
</dbReference>
<feature type="binding site" evidence="21">
    <location>
        <position position="544"/>
    </location>
    <ligand>
        <name>ATP</name>
        <dbReference type="ChEBI" id="CHEBI:30616"/>
    </ligand>
</feature>
<evidence type="ECO:0000256" key="8">
    <source>
        <dbReference type="ARBA" id="ARBA00022692"/>
    </source>
</evidence>
<dbReference type="Pfam" id="PF13855">
    <property type="entry name" value="LRR_8"/>
    <property type="match status" value="1"/>
</dbReference>
<dbReference type="InterPro" id="IPR051809">
    <property type="entry name" value="Plant_receptor-like_S/T_kinase"/>
</dbReference>
<dbReference type="Proteomes" id="UP000489600">
    <property type="component" value="Unassembled WGS sequence"/>
</dbReference>
<dbReference type="PROSITE" id="PS00108">
    <property type="entry name" value="PROTEIN_KINASE_ST"/>
    <property type="match status" value="1"/>
</dbReference>
<keyword evidence="3" id="KW-1003">Cell membrane</keyword>
<evidence type="ECO:0000256" key="22">
    <source>
        <dbReference type="SAM" id="Phobius"/>
    </source>
</evidence>
<dbReference type="EC" id="2.7.11.1" evidence="2"/>
<dbReference type="PANTHER" id="PTHR27008:SF357">
    <property type="entry name" value="PROTEIN KINASE DOMAIN-CONTAINING PROTEIN"/>
    <property type="match status" value="1"/>
</dbReference>
<evidence type="ECO:0000256" key="9">
    <source>
        <dbReference type="ARBA" id="ARBA00022723"/>
    </source>
</evidence>
<dbReference type="PROSITE" id="PS50011">
    <property type="entry name" value="PROTEIN_KINASE_DOM"/>
    <property type="match status" value="1"/>
</dbReference>
<dbReference type="FunFam" id="3.80.10.10:FF:000470">
    <property type="entry name" value="LRR receptor-like serine/threonine-protein kinase RPK2"/>
    <property type="match status" value="1"/>
</dbReference>
<keyword evidence="19" id="KW-0325">Glycoprotein</keyword>
<keyword evidence="7" id="KW-0808">Transferase</keyword>
<evidence type="ECO:0000256" key="1">
    <source>
        <dbReference type="ARBA" id="ARBA00004251"/>
    </source>
</evidence>
<feature type="domain" description="Cytochrome c" evidence="24">
    <location>
        <begin position="814"/>
        <end position="906"/>
    </location>
</feature>
<dbReference type="GO" id="GO:0051606">
    <property type="term" value="P:detection of stimulus"/>
    <property type="evidence" value="ECO:0007669"/>
    <property type="project" value="UniProtKB-ARBA"/>
</dbReference>
<evidence type="ECO:0000256" key="10">
    <source>
        <dbReference type="ARBA" id="ARBA00022729"/>
    </source>
</evidence>
<evidence type="ECO:0000256" key="6">
    <source>
        <dbReference type="ARBA" id="ARBA00022617"/>
    </source>
</evidence>
<dbReference type="Gene3D" id="1.10.510.10">
    <property type="entry name" value="Transferase(Phosphotransferase) domain 1"/>
    <property type="match status" value="1"/>
</dbReference>
<keyword evidence="12 21" id="KW-0547">Nucleotide-binding</keyword>
<evidence type="ECO:0000256" key="11">
    <source>
        <dbReference type="ARBA" id="ARBA00022737"/>
    </source>
</evidence>
<feature type="transmembrane region" description="Helical" evidence="22">
    <location>
        <begin position="457"/>
        <end position="480"/>
    </location>
</feature>
<dbReference type="InterPro" id="IPR008271">
    <property type="entry name" value="Ser/Thr_kinase_AS"/>
</dbReference>
<dbReference type="InterPro" id="IPR000719">
    <property type="entry name" value="Prot_kinase_dom"/>
</dbReference>
<reference evidence="25" key="1">
    <citation type="submission" date="2019-07" db="EMBL/GenBank/DDBJ databases">
        <authorList>
            <person name="Dittberner H."/>
        </authorList>
    </citation>
    <scope>NUCLEOTIDE SEQUENCE [LARGE SCALE GENOMIC DNA]</scope>
</reference>
<dbReference type="Pfam" id="PF13442">
    <property type="entry name" value="Cytochrome_CBB3"/>
    <property type="match status" value="1"/>
</dbReference>
<dbReference type="InterPro" id="IPR009056">
    <property type="entry name" value="Cyt_c-like_dom"/>
</dbReference>
<comment type="caution">
    <text evidence="25">The sequence shown here is derived from an EMBL/GenBank/DDBJ whole genome shotgun (WGS) entry which is preliminary data.</text>
</comment>
<evidence type="ECO:0000256" key="4">
    <source>
        <dbReference type="ARBA" id="ARBA00022527"/>
    </source>
</evidence>
<dbReference type="GO" id="GO:0005886">
    <property type="term" value="C:plasma membrane"/>
    <property type="evidence" value="ECO:0007669"/>
    <property type="project" value="UniProtKB-SubCell"/>
</dbReference>
<evidence type="ECO:0000256" key="13">
    <source>
        <dbReference type="ARBA" id="ARBA00022777"/>
    </source>
</evidence>
<dbReference type="OrthoDB" id="676979at2759"/>
<keyword evidence="15 22" id="KW-1133">Transmembrane helix</keyword>
<name>A0A565C2W3_9BRAS</name>
<dbReference type="SMART" id="SM00220">
    <property type="entry name" value="S_TKc"/>
    <property type="match status" value="1"/>
</dbReference>
<dbReference type="InterPro" id="IPR032675">
    <property type="entry name" value="LRR_dom_sf"/>
</dbReference>
<dbReference type="Pfam" id="PF00560">
    <property type="entry name" value="LRR_1"/>
    <property type="match status" value="5"/>
</dbReference>
<keyword evidence="4" id="KW-0723">Serine/threonine-protein kinase</keyword>
<evidence type="ECO:0000259" key="24">
    <source>
        <dbReference type="PROSITE" id="PS51007"/>
    </source>
</evidence>
<evidence type="ECO:0000256" key="14">
    <source>
        <dbReference type="ARBA" id="ARBA00022840"/>
    </source>
</evidence>
<keyword evidence="13" id="KW-0418">Kinase</keyword>
<evidence type="ECO:0000256" key="3">
    <source>
        <dbReference type="ARBA" id="ARBA00022475"/>
    </source>
</evidence>
<dbReference type="GO" id="GO:0046872">
    <property type="term" value="F:metal ion binding"/>
    <property type="evidence" value="ECO:0007669"/>
    <property type="project" value="UniProtKB-KW"/>
</dbReference>
<evidence type="ECO:0000256" key="17">
    <source>
        <dbReference type="ARBA" id="ARBA00023136"/>
    </source>
</evidence>
<evidence type="ECO:0000256" key="5">
    <source>
        <dbReference type="ARBA" id="ARBA00022614"/>
    </source>
</evidence>
<dbReference type="InterPro" id="IPR001245">
    <property type="entry name" value="Ser-Thr/Tyr_kinase_cat_dom"/>
</dbReference>
<dbReference type="GO" id="GO:0004674">
    <property type="term" value="F:protein serine/threonine kinase activity"/>
    <property type="evidence" value="ECO:0007669"/>
    <property type="project" value="UniProtKB-KW"/>
</dbReference>
<evidence type="ECO:0000256" key="16">
    <source>
        <dbReference type="ARBA" id="ARBA00023004"/>
    </source>
</evidence>
<evidence type="ECO:0000256" key="7">
    <source>
        <dbReference type="ARBA" id="ARBA00022679"/>
    </source>
</evidence>
<proteinExistence type="predicted"/>
<keyword evidence="18" id="KW-0675">Receptor</keyword>
<evidence type="ECO:0000256" key="12">
    <source>
        <dbReference type="ARBA" id="ARBA00022741"/>
    </source>
</evidence>
<dbReference type="FunFam" id="1.10.760.10:FF:000021">
    <property type="entry name" value="Cytochrome c6, chloroplastic"/>
    <property type="match status" value="1"/>
</dbReference>
<evidence type="ECO:0000259" key="23">
    <source>
        <dbReference type="PROSITE" id="PS50011"/>
    </source>
</evidence>
<evidence type="ECO:0000313" key="26">
    <source>
        <dbReference type="Proteomes" id="UP000489600"/>
    </source>
</evidence>
<sequence>MDQFHHLFQNLSSLTVLSLGTNSLSGPVPYELGRLQRLQVLDLTINNLTGTIPPSIYNISSLVSLVLASNNFWGQFPRNIGETLPNLLVFNTCFNKFTGEIPASLHNLTNIKVIRAAHNLLEGTIPPGIGNLPFLEMYNVGFNKIVWDGDQNLDNFIKSLSNNSQLNFLAFDGNLLEGVIPISIGNLSKHLSKLFMGGNRFTGNIPESIGYLTGLNLLNMSDNSLTGVIPREIGNLKGLQVLELAGNQLVGRIPDSFGDLGALNEINLSKNKLEGMIPPSFRNFKNVLSMDISNNMLNGSIPNGVFNLPSLSSVLNLSRNLFVGHIPEDISRLESVVSLDLSDNKFSGSIPSSIKGCQSLEKLNMARNHLSGPIPKTLAELKGLELLDVSSNQFSGVIPPELQDLHALKFLNLLFNNLQGGIPSGGIFKDISKAYMEGNPRLCIYTSCRKPRTHGKLLKVSIITCAVGVMAICMITFLILKRKAKKSIKSTSSSSSLRKQPFMKVSYDELKRATEDFNPRNLLGVGSFGSVFKGVIQGVDIAVKVIDLKANGYYKGFIAECDALRNFLSNGSLEEWIKGRKIKSDGSVGLSLEERVNVGIDIASALDYLHNDCETRVVHCDLKPSNILLNEEMVAKVGDFGLARVLFDASDDRHHASISSTHVLKGSIGYIPPEYGLGEKPSQAGDVYSFGVLFYGFEKNAIMEVIDPKLKGLIDISGAQLHTKLDSLNKIVEVGLACTAYAAGERIDMRDVLRLLKEAKDILGNARERDWKFPIPVKHKDFEFLIKKLAPPLTAVILAVSPICYPPESLGQTLDIQRGATLFNRACIGCHDTGGNIIQPGATLFTSDLQRNGVDTEEEIFRVTYYGKGRMPGFGEKCTPRGQCTFGPRLQDEEIKLLSEFVKFQADQGWPNVSTD</sequence>
<dbReference type="PROSITE" id="PS00107">
    <property type="entry name" value="PROTEIN_KINASE_ATP"/>
    <property type="match status" value="1"/>
</dbReference>
<keyword evidence="9 20" id="KW-0479">Metal-binding</keyword>
<keyword evidence="26" id="KW-1185">Reference proteome</keyword>
<dbReference type="Pfam" id="PF07714">
    <property type="entry name" value="PK_Tyr_Ser-Thr"/>
    <property type="match status" value="1"/>
</dbReference>
<evidence type="ECO:0000256" key="21">
    <source>
        <dbReference type="PROSITE-ProRule" id="PRU10141"/>
    </source>
</evidence>
<dbReference type="AlphaFoldDB" id="A0A565C2W3"/>
<dbReference type="GO" id="GO:0009055">
    <property type="term" value="F:electron transfer activity"/>
    <property type="evidence" value="ECO:0007669"/>
    <property type="project" value="InterPro"/>
</dbReference>
<keyword evidence="8 22" id="KW-0812">Transmembrane</keyword>
<gene>
    <name evidence="25" type="ORF">ANE_LOCUS18414</name>
</gene>
<dbReference type="FunFam" id="3.80.10.10:FF:000288">
    <property type="entry name" value="LRR receptor-like serine/threonine-protein kinase EFR"/>
    <property type="match status" value="1"/>
</dbReference>
<dbReference type="InterPro" id="IPR001611">
    <property type="entry name" value="Leu-rich_rpt"/>
</dbReference>